<gene>
    <name evidence="5" type="ORF">AC578_9996</name>
</gene>
<dbReference type="GO" id="GO:0005739">
    <property type="term" value="C:mitochondrion"/>
    <property type="evidence" value="ECO:0007669"/>
    <property type="project" value="TreeGrafter"/>
</dbReference>
<keyword evidence="3" id="KW-0472">Membrane</keyword>
<dbReference type="CDD" id="cd00322">
    <property type="entry name" value="FNR_like"/>
    <property type="match status" value="1"/>
</dbReference>
<name>A0A139HM50_9PEZI</name>
<dbReference type="InterPro" id="IPR039261">
    <property type="entry name" value="FNR_nucleotide-bd"/>
</dbReference>
<comment type="caution">
    <text evidence="5">The sequence shown here is derived from an EMBL/GenBank/DDBJ whole genome shotgun (WGS) entry which is preliminary data.</text>
</comment>
<dbReference type="Pfam" id="PF08030">
    <property type="entry name" value="NAD_binding_6"/>
    <property type="match status" value="1"/>
</dbReference>
<keyword evidence="2" id="KW-0520">NAD</keyword>
<evidence type="ECO:0000256" key="2">
    <source>
        <dbReference type="ARBA" id="ARBA00023027"/>
    </source>
</evidence>
<keyword evidence="1" id="KW-0560">Oxidoreductase</keyword>
<dbReference type="InterPro" id="IPR013121">
    <property type="entry name" value="Fe_red_NAD-bd_6"/>
</dbReference>
<dbReference type="EMBL" id="LFZN01000029">
    <property type="protein sequence ID" value="KXT03585.1"/>
    <property type="molecule type" value="Genomic_DNA"/>
</dbReference>
<dbReference type="InterPro" id="IPR052128">
    <property type="entry name" value="Oxidoreductase_NAD-binding"/>
</dbReference>
<sequence length="342" mass="38370">MSTARHFGRTAVSKSLRGLKVRRMASIRSSLPHTERTAAEPRENQLEPVVLSHIRAVNDTIRVIRLKAVDEQHTIKFTIRDDRLHMIDILLVLTCPRRPGQWLDTFVPGVRQAGGFTITSTPQDAMPSSHSSPYLELAIQRSSNPPAQFLWRDTEEIIGSQLTVRVGGSFTWPTPHLDTKQIDRLVLIAGGVGINPLISIFSYLIRIPAPLRPPEIHFVYSTKAETDLDPQRILFLPRLMDLVAAAADPANVTLSCFLTGVGDDDYIEHGKLPNRTFARRIADHDILKALDGYKPSVFGAEHDRKNTVCYVCGPAQFTDAQVHFVRSQAGMSEDRVLLEKWW</sequence>
<evidence type="ECO:0000259" key="4">
    <source>
        <dbReference type="Pfam" id="PF08030"/>
    </source>
</evidence>
<dbReference type="Gene3D" id="3.40.50.80">
    <property type="entry name" value="Nucleotide-binding domain of ferredoxin-NADP reductase (FNR) module"/>
    <property type="match status" value="1"/>
</dbReference>
<dbReference type="OrthoDB" id="436496at2759"/>
<organism evidence="5 6">
    <name type="scientific">Pseudocercospora eumusae</name>
    <dbReference type="NCBI Taxonomy" id="321146"/>
    <lineage>
        <taxon>Eukaryota</taxon>
        <taxon>Fungi</taxon>
        <taxon>Dikarya</taxon>
        <taxon>Ascomycota</taxon>
        <taxon>Pezizomycotina</taxon>
        <taxon>Dothideomycetes</taxon>
        <taxon>Dothideomycetidae</taxon>
        <taxon>Mycosphaerellales</taxon>
        <taxon>Mycosphaerellaceae</taxon>
        <taxon>Pseudocercospora</taxon>
    </lineage>
</organism>
<dbReference type="SUPFAM" id="SSF52343">
    <property type="entry name" value="Ferredoxin reductase-like, C-terminal NADP-linked domain"/>
    <property type="match status" value="1"/>
</dbReference>
<accession>A0A139HM50</accession>
<evidence type="ECO:0000313" key="6">
    <source>
        <dbReference type="Proteomes" id="UP000070133"/>
    </source>
</evidence>
<reference evidence="5 6" key="1">
    <citation type="submission" date="2015-07" db="EMBL/GenBank/DDBJ databases">
        <title>Comparative genomics of the Sigatoka disease complex on banana suggests a link between parallel evolutionary changes in Pseudocercospora fijiensis and Pseudocercospora eumusae and increased virulence on the banana host.</title>
        <authorList>
            <person name="Chang T.-C."/>
            <person name="Salvucci A."/>
            <person name="Crous P.W."/>
            <person name="Stergiopoulos I."/>
        </authorList>
    </citation>
    <scope>NUCLEOTIDE SEQUENCE [LARGE SCALE GENOMIC DNA]</scope>
    <source>
        <strain evidence="5 6">CBS 114824</strain>
    </source>
</reference>
<evidence type="ECO:0000256" key="3">
    <source>
        <dbReference type="SAM" id="Phobius"/>
    </source>
</evidence>
<keyword evidence="3" id="KW-1133">Transmembrane helix</keyword>
<keyword evidence="6" id="KW-1185">Reference proteome</keyword>
<dbReference type="PANTHER" id="PTHR46505:SF1">
    <property type="entry name" value="OXIDOREDUCTASE NAD-BINDING DOMAIN-CONTAINING PROTEIN 1"/>
    <property type="match status" value="1"/>
</dbReference>
<evidence type="ECO:0000256" key="1">
    <source>
        <dbReference type="ARBA" id="ARBA00023002"/>
    </source>
</evidence>
<dbReference type="Proteomes" id="UP000070133">
    <property type="component" value="Unassembled WGS sequence"/>
</dbReference>
<protein>
    <recommendedName>
        <fullName evidence="4">Ferric reductase NAD binding domain-containing protein</fullName>
    </recommendedName>
</protein>
<keyword evidence="3" id="KW-0812">Transmembrane</keyword>
<dbReference type="STRING" id="321146.A0A139HM50"/>
<evidence type="ECO:0000313" key="5">
    <source>
        <dbReference type="EMBL" id="KXT03585.1"/>
    </source>
</evidence>
<feature type="transmembrane region" description="Helical" evidence="3">
    <location>
        <begin position="185"/>
        <end position="205"/>
    </location>
</feature>
<dbReference type="PANTHER" id="PTHR46505">
    <property type="entry name" value="OXIDOREDUCTASE NAD-BINDING DOMAIN-CONTAINING PROTEIN 1"/>
    <property type="match status" value="1"/>
</dbReference>
<proteinExistence type="predicted"/>
<dbReference type="GO" id="GO:0016491">
    <property type="term" value="F:oxidoreductase activity"/>
    <property type="evidence" value="ECO:0007669"/>
    <property type="project" value="UniProtKB-KW"/>
</dbReference>
<feature type="domain" description="Ferric reductase NAD binding" evidence="4">
    <location>
        <begin position="183"/>
        <end position="266"/>
    </location>
</feature>
<dbReference type="AlphaFoldDB" id="A0A139HM50"/>